<dbReference type="EMBL" id="MHMW01000021">
    <property type="protein sequence ID" value="OGZ33923.1"/>
    <property type="molecule type" value="Genomic_DNA"/>
</dbReference>
<dbReference type="SUPFAM" id="SSF53448">
    <property type="entry name" value="Nucleotide-diphospho-sugar transferases"/>
    <property type="match status" value="1"/>
</dbReference>
<dbReference type="InterPro" id="IPR029044">
    <property type="entry name" value="Nucleotide-diphossugar_trans"/>
</dbReference>
<evidence type="ECO:0000313" key="3">
    <source>
        <dbReference type="Proteomes" id="UP000179099"/>
    </source>
</evidence>
<evidence type="ECO:0000313" key="2">
    <source>
        <dbReference type="EMBL" id="OGZ33923.1"/>
    </source>
</evidence>
<dbReference type="PANTHER" id="PTHR36851:SF1">
    <property type="entry name" value="GLYCO_TRANS_2-LIKE DOMAIN-CONTAINING PROTEIN"/>
    <property type="match status" value="1"/>
</dbReference>
<feature type="transmembrane region" description="Helical" evidence="1">
    <location>
        <begin position="404"/>
        <end position="424"/>
    </location>
</feature>
<sequence>MDEKYYLDIGNAKDMLLKSSRDRAIYRSLEMLPGALAWGTLVFIVLMSWLAPVFIAFFIIAFDIYWLLKTVFLSFHMRASYKTMRRYMKINWLEELKNLRVNSQGSSIKNWDEIYHLVVLPFYKEPLEVLDATLEAILNSNYPKEKIIIVLASEQKAGEAAQKIAEQIKEKYGNKFFKFLITVHPADIVGEMAGKGANATWAARQVKKEIIDQLGLLYNKIIVSNLDIDTRIFPEYFGRLTYVFLTCEKPWLSSFQPIPVYNNNIWNAPAFSRVVATSGTFWHMMQQERPERLATFSSHAMSWQALVELDFWNTKNVSEDSRIFWKSLLYYDGDYKTEPLFYPVSMDANLAANFLDTAINVYRQQRRWGWGSENIPYLIFGFLKNKKINRWEKIRWTFNHLEGFWSWATNALIIFMLGWLPLFLGGPQFNLTVLSYNLPQVTRFVMTLAMVGLVSSAIVSTFLLPPRPARYGAGRHLTMVFQWVLLPVTILIFGALPGLEAQTRLLLGRYMGFWVTPKAPAPDAEKV</sequence>
<dbReference type="Proteomes" id="UP000179099">
    <property type="component" value="Unassembled WGS sequence"/>
</dbReference>
<feature type="transmembrane region" description="Helical" evidence="1">
    <location>
        <begin position="35"/>
        <end position="68"/>
    </location>
</feature>
<evidence type="ECO:0000256" key="1">
    <source>
        <dbReference type="SAM" id="Phobius"/>
    </source>
</evidence>
<dbReference type="PANTHER" id="PTHR36851">
    <property type="entry name" value="UNNAMED PRODUCT"/>
    <property type="match status" value="1"/>
</dbReference>
<reference evidence="2 3" key="1">
    <citation type="journal article" date="2016" name="Nat. Commun.">
        <title>Thousands of microbial genomes shed light on interconnected biogeochemical processes in an aquifer system.</title>
        <authorList>
            <person name="Anantharaman K."/>
            <person name="Brown C.T."/>
            <person name="Hug L.A."/>
            <person name="Sharon I."/>
            <person name="Castelle C.J."/>
            <person name="Probst A.J."/>
            <person name="Thomas B.C."/>
            <person name="Singh A."/>
            <person name="Wilkins M.J."/>
            <person name="Karaoz U."/>
            <person name="Brodie E.L."/>
            <person name="Williams K.H."/>
            <person name="Hubbard S.S."/>
            <person name="Banfield J.F."/>
        </authorList>
    </citation>
    <scope>NUCLEOTIDE SEQUENCE [LARGE SCALE GENOMIC DNA]</scope>
</reference>
<gene>
    <name evidence="2" type="ORF">A2Y98_00395</name>
</gene>
<name>A0A1G2F7F6_9BACT</name>
<proteinExistence type="predicted"/>
<comment type="caution">
    <text evidence="2">The sequence shown here is derived from an EMBL/GenBank/DDBJ whole genome shotgun (WGS) entry which is preliminary data.</text>
</comment>
<keyword evidence="1" id="KW-0812">Transmembrane</keyword>
<evidence type="ECO:0008006" key="4">
    <source>
        <dbReference type="Google" id="ProtNLM"/>
    </source>
</evidence>
<keyword evidence="1" id="KW-0472">Membrane</keyword>
<organism evidence="2 3">
    <name type="scientific">Candidatus Portnoybacteria bacterium RBG_19FT_COMBO_36_7</name>
    <dbReference type="NCBI Taxonomy" id="1801992"/>
    <lineage>
        <taxon>Bacteria</taxon>
        <taxon>Candidatus Portnoyibacteriota</taxon>
    </lineage>
</organism>
<dbReference type="STRING" id="1801992.A2Y98_00395"/>
<accession>A0A1G2F7F6</accession>
<dbReference type="AlphaFoldDB" id="A0A1G2F7F6"/>
<keyword evidence="1" id="KW-1133">Transmembrane helix</keyword>
<dbReference type="Gene3D" id="3.90.550.10">
    <property type="entry name" value="Spore Coat Polysaccharide Biosynthesis Protein SpsA, Chain A"/>
    <property type="match status" value="1"/>
</dbReference>
<feature type="transmembrane region" description="Helical" evidence="1">
    <location>
        <begin position="476"/>
        <end position="496"/>
    </location>
</feature>
<feature type="transmembrane region" description="Helical" evidence="1">
    <location>
        <begin position="444"/>
        <end position="464"/>
    </location>
</feature>
<protein>
    <recommendedName>
        <fullName evidence="4">Glycosyltransferase 2-like domain-containing protein</fullName>
    </recommendedName>
</protein>